<comment type="caution">
    <text evidence="1">The sequence shown here is derived from an EMBL/GenBank/DDBJ whole genome shotgun (WGS) entry which is preliminary data.</text>
</comment>
<reference evidence="1" key="2">
    <citation type="submission" date="2020-06" db="EMBL/GenBank/DDBJ databases">
        <title>Helianthus annuus Genome sequencing and assembly Release 2.</title>
        <authorList>
            <person name="Gouzy J."/>
            <person name="Langlade N."/>
            <person name="Munos S."/>
        </authorList>
    </citation>
    <scope>NUCLEOTIDE SEQUENCE</scope>
    <source>
        <tissue evidence="1">Leaves</tissue>
    </source>
</reference>
<sequence>MSIIMYTYFDLITPKYNLPKEEFNRSFRTFTSLKHHIQFIISNPPHKFTQAESKSNQITDNRK</sequence>
<organism evidence="1 2">
    <name type="scientific">Helianthus annuus</name>
    <name type="common">Common sunflower</name>
    <dbReference type="NCBI Taxonomy" id="4232"/>
    <lineage>
        <taxon>Eukaryota</taxon>
        <taxon>Viridiplantae</taxon>
        <taxon>Streptophyta</taxon>
        <taxon>Embryophyta</taxon>
        <taxon>Tracheophyta</taxon>
        <taxon>Spermatophyta</taxon>
        <taxon>Magnoliopsida</taxon>
        <taxon>eudicotyledons</taxon>
        <taxon>Gunneridae</taxon>
        <taxon>Pentapetalae</taxon>
        <taxon>asterids</taxon>
        <taxon>campanulids</taxon>
        <taxon>Asterales</taxon>
        <taxon>Asteraceae</taxon>
        <taxon>Asteroideae</taxon>
        <taxon>Heliantheae alliance</taxon>
        <taxon>Heliantheae</taxon>
        <taxon>Helianthus</taxon>
    </lineage>
</organism>
<dbReference type="EMBL" id="MNCJ02000318">
    <property type="protein sequence ID" value="KAF5814299.1"/>
    <property type="molecule type" value="Genomic_DNA"/>
</dbReference>
<keyword evidence="2" id="KW-1185">Reference proteome</keyword>
<gene>
    <name evidence="1" type="ORF">HanXRQr2_Chr03g0109471</name>
</gene>
<protein>
    <submittedName>
        <fullName evidence="1">Uncharacterized protein</fullName>
    </submittedName>
</protein>
<evidence type="ECO:0000313" key="1">
    <source>
        <dbReference type="EMBL" id="KAF5814299.1"/>
    </source>
</evidence>
<reference evidence="1" key="1">
    <citation type="journal article" date="2017" name="Nature">
        <title>The sunflower genome provides insights into oil metabolism, flowering and Asterid evolution.</title>
        <authorList>
            <person name="Badouin H."/>
            <person name="Gouzy J."/>
            <person name="Grassa C.J."/>
            <person name="Murat F."/>
            <person name="Staton S.E."/>
            <person name="Cottret L."/>
            <person name="Lelandais-Briere C."/>
            <person name="Owens G.L."/>
            <person name="Carrere S."/>
            <person name="Mayjonade B."/>
            <person name="Legrand L."/>
            <person name="Gill N."/>
            <person name="Kane N.C."/>
            <person name="Bowers J.E."/>
            <person name="Hubner S."/>
            <person name="Bellec A."/>
            <person name="Berard A."/>
            <person name="Berges H."/>
            <person name="Blanchet N."/>
            <person name="Boniface M.C."/>
            <person name="Brunel D."/>
            <person name="Catrice O."/>
            <person name="Chaidir N."/>
            <person name="Claudel C."/>
            <person name="Donnadieu C."/>
            <person name="Faraut T."/>
            <person name="Fievet G."/>
            <person name="Helmstetter N."/>
            <person name="King M."/>
            <person name="Knapp S.J."/>
            <person name="Lai Z."/>
            <person name="Le Paslier M.C."/>
            <person name="Lippi Y."/>
            <person name="Lorenzon L."/>
            <person name="Mandel J.R."/>
            <person name="Marage G."/>
            <person name="Marchand G."/>
            <person name="Marquand E."/>
            <person name="Bret-Mestries E."/>
            <person name="Morien E."/>
            <person name="Nambeesan S."/>
            <person name="Nguyen T."/>
            <person name="Pegot-Espagnet P."/>
            <person name="Pouilly N."/>
            <person name="Raftis F."/>
            <person name="Sallet E."/>
            <person name="Schiex T."/>
            <person name="Thomas J."/>
            <person name="Vandecasteele C."/>
            <person name="Vares D."/>
            <person name="Vear F."/>
            <person name="Vautrin S."/>
            <person name="Crespi M."/>
            <person name="Mangin B."/>
            <person name="Burke J.M."/>
            <person name="Salse J."/>
            <person name="Munos S."/>
            <person name="Vincourt P."/>
            <person name="Rieseberg L.H."/>
            <person name="Langlade N.B."/>
        </authorList>
    </citation>
    <scope>NUCLEOTIDE SEQUENCE</scope>
    <source>
        <tissue evidence="1">Leaves</tissue>
    </source>
</reference>
<evidence type="ECO:0000313" key="2">
    <source>
        <dbReference type="Proteomes" id="UP000215914"/>
    </source>
</evidence>
<accession>A0A9K3JFY5</accession>
<dbReference type="Gramene" id="mRNA:HanXRQr2_Chr03g0109471">
    <property type="protein sequence ID" value="CDS:HanXRQr2_Chr03g0109471.1"/>
    <property type="gene ID" value="HanXRQr2_Chr03g0109471"/>
</dbReference>
<name>A0A9K3JFY5_HELAN</name>
<dbReference type="Proteomes" id="UP000215914">
    <property type="component" value="Unassembled WGS sequence"/>
</dbReference>
<proteinExistence type="predicted"/>
<dbReference type="AlphaFoldDB" id="A0A9K3JFY5"/>